<proteinExistence type="predicted"/>
<evidence type="ECO:0000256" key="1">
    <source>
        <dbReference type="SAM" id="MobiDB-lite"/>
    </source>
</evidence>
<accession>A0ABQ9WYK3</accession>
<dbReference type="InterPro" id="IPR016024">
    <property type="entry name" value="ARM-type_fold"/>
</dbReference>
<keyword evidence="3" id="KW-1185">Reference proteome</keyword>
<protein>
    <submittedName>
        <fullName evidence="2">Uncharacterized protein</fullName>
    </submittedName>
</protein>
<organism evidence="2 3">
    <name type="scientific">Blattamonas nauphoetae</name>
    <dbReference type="NCBI Taxonomy" id="2049346"/>
    <lineage>
        <taxon>Eukaryota</taxon>
        <taxon>Metamonada</taxon>
        <taxon>Preaxostyla</taxon>
        <taxon>Oxymonadida</taxon>
        <taxon>Blattamonas</taxon>
    </lineage>
</organism>
<dbReference type="SUPFAM" id="SSF48371">
    <property type="entry name" value="ARM repeat"/>
    <property type="match status" value="1"/>
</dbReference>
<evidence type="ECO:0000313" key="2">
    <source>
        <dbReference type="EMBL" id="KAK2944542.1"/>
    </source>
</evidence>
<evidence type="ECO:0000313" key="3">
    <source>
        <dbReference type="Proteomes" id="UP001281761"/>
    </source>
</evidence>
<feature type="region of interest" description="Disordered" evidence="1">
    <location>
        <begin position="1180"/>
        <end position="1202"/>
    </location>
</feature>
<name>A0ABQ9WYK3_9EUKA</name>
<dbReference type="EMBL" id="JARBJD010000294">
    <property type="protein sequence ID" value="KAK2944542.1"/>
    <property type="molecule type" value="Genomic_DNA"/>
</dbReference>
<sequence length="1271" mass="140350">MMRTKQVARMAFRQPPPQMFAGGAGAQFQPVLNAIAISMNVEDPMNEFREYITPPRNPEDIDQPEMLQRALLFFNRYQRHISQAEQHEMLLMLGTSLLAQNEPTVSQFFQRLNTLNLSDEDLSVLLHESGVSRSFLEHVVSDRSDQNSLEKLIMVSKCMPLLSHEDHWDAFMMLVDSFLASVRSFGEEKSSADVDEFAKLSNLITSEFLRCAMTEVRSQIFDRMIASVRECLAEAEPSSRTKILDCVPTHLLFDIFGIVETSSDFLDRITKLVTISLKNQTLGIMQHAAQYLSRFLTNHPEHVDYFLESSLFTNSSLYPTLLAFSPDLLCLIASSSSALATAFLSPNTLPRKIASLFSTRFPTPLRTFCTHLAATRPTILASLIEGQQPPIVGRLIRSIIDTVHVVPSSVNNPRCLSFGTDTADWIAFLGVLGTITRHPKKQVQNADTPSVQASLLGLLILLSASTDIVLSDAAVSEIACGCGLSEGEMKAILFETPLSFPIPPDWVLETHVPFAVKVPCLCASVGPTLLKFNDVVDESETDRIETTLTVFLVRDTLKCLVNVLNTVNPTFIPHPSFSPSLTQTPTMPSFWKAQPIATTLPALKAFVAQLITLASSTLVRQSHIGVTLAQDGGLITSLHLLPHLDGASKTSALTLMLNQQRGYGWGGQQHMPDFAQVVLELALSESYRSSTTLLQITRQIVSSSLPTRHSSPFGGGSFPVQNELEASISNQLDMAVGEERWMLFTELLCTSTTLSTDQIETMLLEAENDDQSRVVLSSLALGTVQLKNQGVSFSDEGHTRLLRCAGQTNNMELASHAWAWIERGSQLPTRQAMHGMVLGQVEVNEKMTNLLVKVLGDLNDEGREEREGDEEGAAERKKERKSVLHSCLQVLSRQIIWTNVDSTQFVPLLIPLTLNADTQIMCTLIDVFAGIAKRTRNSASPISLSTVDVTVASQPSPVTQSLLSFVSSFLLKSVLLYSQSSPYSSNPFATLTQTQTMREPVDVPIRRMWLNLEGDKSGTGEALMKRAIEIGCELLESTIQASEAQPSPLHHVASLNKQHLRPNYSPNQIWGALCTLFFSSPNPFFTPNTFPRLSDFFNRLVETMLKATSDCVMNGAEESMTLQSTFSTILSTLTNPLVAVKQNDWATHPALTNLLHSTATLLIRHDSSLPELSLFMESMQQGMQRGDGRKKKTSHTSHPQHSSRVDVIIRTFTEEGVEDRMDMRADINQRYPMLLGANASQMATGVGMFGNPGMAYPFGHPQMGILPDTTS</sequence>
<dbReference type="Proteomes" id="UP001281761">
    <property type="component" value="Unassembled WGS sequence"/>
</dbReference>
<reference evidence="2 3" key="1">
    <citation type="journal article" date="2022" name="bioRxiv">
        <title>Genomics of Preaxostyla Flagellates Illuminates Evolutionary Transitions and the Path Towards Mitochondrial Loss.</title>
        <authorList>
            <person name="Novak L.V.F."/>
            <person name="Treitli S.C."/>
            <person name="Pyrih J."/>
            <person name="Halakuc P."/>
            <person name="Pipaliya S.V."/>
            <person name="Vacek V."/>
            <person name="Brzon O."/>
            <person name="Soukal P."/>
            <person name="Eme L."/>
            <person name="Dacks J.B."/>
            <person name="Karnkowska A."/>
            <person name="Elias M."/>
            <person name="Hampl V."/>
        </authorList>
    </citation>
    <scope>NUCLEOTIDE SEQUENCE [LARGE SCALE GENOMIC DNA]</scope>
    <source>
        <strain evidence="2">NAU3</strain>
        <tissue evidence="2">Gut</tissue>
    </source>
</reference>
<gene>
    <name evidence="2" type="ORF">BLNAU_20548</name>
</gene>
<comment type="caution">
    <text evidence="2">The sequence shown here is derived from an EMBL/GenBank/DDBJ whole genome shotgun (WGS) entry which is preliminary data.</text>
</comment>